<evidence type="ECO:0000256" key="2">
    <source>
        <dbReference type="ARBA" id="ARBA00023015"/>
    </source>
</evidence>
<dbReference type="Pfam" id="PF00126">
    <property type="entry name" value="HTH_1"/>
    <property type="match status" value="1"/>
</dbReference>
<keyword evidence="3" id="KW-0238">DNA-binding</keyword>
<dbReference type="CDD" id="cd08423">
    <property type="entry name" value="PBP2_LTTR_like_6"/>
    <property type="match status" value="1"/>
</dbReference>
<dbReference type="GO" id="GO:0032993">
    <property type="term" value="C:protein-DNA complex"/>
    <property type="evidence" value="ECO:0007669"/>
    <property type="project" value="TreeGrafter"/>
</dbReference>
<evidence type="ECO:0000259" key="5">
    <source>
        <dbReference type="PROSITE" id="PS50931"/>
    </source>
</evidence>
<keyword evidence="7" id="KW-1185">Reference proteome</keyword>
<evidence type="ECO:0000256" key="4">
    <source>
        <dbReference type="ARBA" id="ARBA00023163"/>
    </source>
</evidence>
<dbReference type="InterPro" id="IPR036390">
    <property type="entry name" value="WH_DNA-bd_sf"/>
</dbReference>
<dbReference type="EMBL" id="LGEM01000073">
    <property type="protein sequence ID" value="KUP96808.1"/>
    <property type="molecule type" value="Genomic_DNA"/>
</dbReference>
<dbReference type="Proteomes" id="UP000074382">
    <property type="component" value="Unassembled WGS sequence"/>
</dbReference>
<dbReference type="InterPro" id="IPR011991">
    <property type="entry name" value="ArsR-like_HTH"/>
</dbReference>
<dbReference type="GO" id="GO:0003700">
    <property type="term" value="F:DNA-binding transcription factor activity"/>
    <property type="evidence" value="ECO:0007669"/>
    <property type="project" value="InterPro"/>
</dbReference>
<dbReference type="GO" id="GO:0003677">
    <property type="term" value="F:DNA binding"/>
    <property type="evidence" value="ECO:0007669"/>
    <property type="project" value="UniProtKB-KW"/>
</dbReference>
<accession>A0A147KHN5</accession>
<name>A0A147KHN5_THECS</name>
<dbReference type="SUPFAM" id="SSF53850">
    <property type="entry name" value="Periplasmic binding protein-like II"/>
    <property type="match status" value="1"/>
</dbReference>
<protein>
    <submittedName>
        <fullName evidence="6">LysR family transcriptional regulator</fullName>
    </submittedName>
</protein>
<dbReference type="PROSITE" id="PS50931">
    <property type="entry name" value="HTH_LYSR"/>
    <property type="match status" value="1"/>
</dbReference>
<reference evidence="7" key="1">
    <citation type="journal article" date="2017" name="Acta Aliment.">
        <title>Plant polysaccharide degrading enzyme system of Thermpbifida cellulosilytica TB100 revealed by de novo genome project data.</title>
        <authorList>
            <person name="Toth A."/>
            <person name="Baka E."/>
            <person name="Luzics S."/>
            <person name="Bata-Vidacs I."/>
            <person name="Nagy I."/>
            <person name="Balint B."/>
            <person name="Herceg R."/>
            <person name="Olasz F."/>
            <person name="Wilk T."/>
            <person name="Nagy T."/>
            <person name="Kriszt B."/>
            <person name="Nagy I."/>
            <person name="Kukolya J."/>
        </authorList>
    </citation>
    <scope>NUCLEOTIDE SEQUENCE [LARGE SCALE GENOMIC DNA]</scope>
    <source>
        <strain evidence="7">TB100</strain>
    </source>
</reference>
<evidence type="ECO:0000256" key="3">
    <source>
        <dbReference type="ARBA" id="ARBA00023125"/>
    </source>
</evidence>
<dbReference type="InterPro" id="IPR000847">
    <property type="entry name" value="LysR_HTH_N"/>
</dbReference>
<dbReference type="RefSeq" id="WP_068758103.1">
    <property type="nucleotide sequence ID" value="NZ_KQ950185.1"/>
</dbReference>
<dbReference type="OrthoDB" id="3636008at2"/>
<dbReference type="STRING" id="665004.AC529_10230"/>
<keyword evidence="4" id="KW-0804">Transcription</keyword>
<dbReference type="PATRIC" id="fig|665004.4.peg.3483"/>
<dbReference type="Gene3D" id="3.40.190.10">
    <property type="entry name" value="Periplasmic binding protein-like II"/>
    <property type="match status" value="2"/>
</dbReference>
<dbReference type="CDD" id="cd00090">
    <property type="entry name" value="HTH_ARSR"/>
    <property type="match status" value="1"/>
</dbReference>
<comment type="similarity">
    <text evidence="1">Belongs to the LysR transcriptional regulatory family.</text>
</comment>
<dbReference type="PANTHER" id="PTHR30346">
    <property type="entry name" value="TRANSCRIPTIONAL DUAL REGULATOR HCAR-RELATED"/>
    <property type="match status" value="1"/>
</dbReference>
<dbReference type="Pfam" id="PF03466">
    <property type="entry name" value="LysR_substrate"/>
    <property type="match status" value="1"/>
</dbReference>
<evidence type="ECO:0000256" key="1">
    <source>
        <dbReference type="ARBA" id="ARBA00009437"/>
    </source>
</evidence>
<sequence>MIDVRRLQVLSALAEHHTVAATAEALGVTPSAVSQQLTALARETEVPLVERSGRRFVLTGAGRVLLERARVIFAELERAQADLARYAEGSLGAVRVGSFATGISNLVTPAVAGLRRTHPGWRFSVVQAEPEHSTELLRTGGIDVAVTMSSPHLPATGTPGFQFHPVMVEPLDVVLPYEHPLATKEELDLAADLSDADWIMSGPGTVWFDTVAAACHQAGFHPRNAHVVTDFSAAFALVTAGLGVAMVPRLAWHGTATSHMVVRSVRNGPRRHVLAATRSGADPEPLLTAMRQAASRITVPSGRFILSA</sequence>
<dbReference type="SUPFAM" id="SSF46785">
    <property type="entry name" value="Winged helix' DNA-binding domain"/>
    <property type="match status" value="1"/>
</dbReference>
<proteinExistence type="inferred from homology"/>
<comment type="caution">
    <text evidence="6">The sequence shown here is derived from an EMBL/GenBank/DDBJ whole genome shotgun (WGS) entry which is preliminary data.</text>
</comment>
<dbReference type="InterPro" id="IPR005119">
    <property type="entry name" value="LysR_subst-bd"/>
</dbReference>
<dbReference type="PANTHER" id="PTHR30346:SF29">
    <property type="entry name" value="LYSR SUBSTRATE-BINDING"/>
    <property type="match status" value="1"/>
</dbReference>
<evidence type="ECO:0000313" key="6">
    <source>
        <dbReference type="EMBL" id="KUP96808.1"/>
    </source>
</evidence>
<dbReference type="AlphaFoldDB" id="A0A147KHN5"/>
<keyword evidence="2" id="KW-0805">Transcription regulation</keyword>
<organism evidence="6 7">
    <name type="scientific">Thermobifida cellulosilytica TB100</name>
    <dbReference type="NCBI Taxonomy" id="665004"/>
    <lineage>
        <taxon>Bacteria</taxon>
        <taxon>Bacillati</taxon>
        <taxon>Actinomycetota</taxon>
        <taxon>Actinomycetes</taxon>
        <taxon>Streptosporangiales</taxon>
        <taxon>Nocardiopsidaceae</taxon>
        <taxon>Thermobifida</taxon>
    </lineage>
</organism>
<feature type="domain" description="HTH lysR-type" evidence="5">
    <location>
        <begin position="2"/>
        <end position="59"/>
    </location>
</feature>
<dbReference type="Gene3D" id="1.10.10.10">
    <property type="entry name" value="Winged helix-like DNA-binding domain superfamily/Winged helix DNA-binding domain"/>
    <property type="match status" value="1"/>
</dbReference>
<evidence type="ECO:0000313" key="7">
    <source>
        <dbReference type="Proteomes" id="UP000074382"/>
    </source>
</evidence>
<gene>
    <name evidence="6" type="ORF">AC529_10230</name>
</gene>
<dbReference type="InterPro" id="IPR036388">
    <property type="entry name" value="WH-like_DNA-bd_sf"/>
</dbReference>